<sequence length="141" mass="15783">MSESDPNHLAILQLYFPSASRARVTRFWHRLSPPALAQHLLRVATAAKIEQVMLRTVTAAYLPGQRLTHHHPELGGMRHPQCLELLDTESRLRAFLSDHAEELRKVRAVLMLCELPITQATVDSVSGLKAECTNTYCASSD</sequence>
<accession>A0AAX2D6B3</accession>
<keyword evidence="2" id="KW-1185">Reference proteome</keyword>
<dbReference type="InterPro" id="IPR011322">
    <property type="entry name" value="N-reg_PII-like_a/b"/>
</dbReference>
<organism evidence="1 2">
    <name type="scientific">Pseudomonas mediterranea</name>
    <dbReference type="NCBI Taxonomy" id="183795"/>
    <lineage>
        <taxon>Bacteria</taxon>
        <taxon>Pseudomonadati</taxon>
        <taxon>Pseudomonadota</taxon>
        <taxon>Gammaproteobacteria</taxon>
        <taxon>Pseudomonadales</taxon>
        <taxon>Pseudomonadaceae</taxon>
        <taxon>Pseudomonas</taxon>
    </lineage>
</organism>
<dbReference type="AlphaFoldDB" id="A0AAX2D6B3"/>
<dbReference type="SUPFAM" id="SSF54913">
    <property type="entry name" value="GlnB-like"/>
    <property type="match status" value="1"/>
</dbReference>
<evidence type="ECO:0000313" key="1">
    <source>
        <dbReference type="EMBL" id="SDU13741.1"/>
    </source>
</evidence>
<dbReference type="InterPro" id="IPR015867">
    <property type="entry name" value="N-reg_PII/ATP_PRibTrfase_C"/>
</dbReference>
<dbReference type="RefSeq" id="WP_231983251.1">
    <property type="nucleotide sequence ID" value="NZ_LT629790.1"/>
</dbReference>
<dbReference type="Gene3D" id="3.30.70.120">
    <property type="match status" value="1"/>
</dbReference>
<proteinExistence type="predicted"/>
<evidence type="ECO:0000313" key="2">
    <source>
        <dbReference type="Proteomes" id="UP000183772"/>
    </source>
</evidence>
<gene>
    <name evidence="1" type="ORF">SAMN05216476_0598</name>
</gene>
<protein>
    <submittedName>
        <fullName evidence="1">Uncharacterized protein</fullName>
    </submittedName>
</protein>
<reference evidence="1 2" key="1">
    <citation type="submission" date="2016-10" db="EMBL/GenBank/DDBJ databases">
        <authorList>
            <person name="Varghese N."/>
            <person name="Submissions S."/>
        </authorList>
    </citation>
    <scope>NUCLEOTIDE SEQUENCE [LARGE SCALE GENOMIC DNA]</scope>
    <source>
        <strain evidence="1 2">DSM 16733</strain>
    </source>
</reference>
<dbReference type="GeneID" id="76210920"/>
<dbReference type="Proteomes" id="UP000183772">
    <property type="component" value="Chromosome I"/>
</dbReference>
<dbReference type="EMBL" id="LT629790">
    <property type="protein sequence ID" value="SDU13741.1"/>
    <property type="molecule type" value="Genomic_DNA"/>
</dbReference>
<name>A0AAX2D6B3_9PSED</name>